<dbReference type="InterPro" id="IPR051471">
    <property type="entry name" value="Bacterial_PTS_sugar_comp"/>
</dbReference>
<dbReference type="InterPro" id="IPR004701">
    <property type="entry name" value="PTS_EIIA_man-typ"/>
</dbReference>
<dbReference type="GO" id="GO:0016740">
    <property type="term" value="F:transferase activity"/>
    <property type="evidence" value="ECO:0007669"/>
    <property type="project" value="UniProtKB-KW"/>
</dbReference>
<evidence type="ECO:0000259" key="2">
    <source>
        <dbReference type="PROSITE" id="PS51096"/>
    </source>
</evidence>
<dbReference type="AlphaFoldDB" id="V8FZ83"/>
<sequence>MKTLIVVIAHVPLASALKEVALHVFAQAKDILVYDVAADEDPEQLQQKLNADIQEQLSTYQQVIIFSDLIGATPANTGFKIAQALNHQQVSSEFFGGTNVCMLLNAIRYNDLPLQELKTKILEGGQKGLQSIDCSCQ</sequence>
<name>V8FZ83_9BURK</name>
<feature type="domain" description="PTS EIIA type-4" evidence="2">
    <location>
        <begin position="2"/>
        <end position="129"/>
    </location>
</feature>
<dbReference type="InterPro" id="IPR036662">
    <property type="entry name" value="PTS_EIIA_man-typ_sf"/>
</dbReference>
<dbReference type="PANTHER" id="PTHR33799">
    <property type="entry name" value="PTS PERMEASE-RELATED-RELATED"/>
    <property type="match status" value="1"/>
</dbReference>
<dbReference type="SUPFAM" id="SSF53062">
    <property type="entry name" value="PTS system fructose IIA component-like"/>
    <property type="match status" value="1"/>
</dbReference>
<comment type="caution">
    <text evidence="3">The sequence shown here is derived from an EMBL/GenBank/DDBJ whole genome shotgun (WGS) entry which is preliminary data.</text>
</comment>
<proteinExistence type="predicted"/>
<dbReference type="PROSITE" id="PS51096">
    <property type="entry name" value="PTS_EIIA_TYPE_4"/>
    <property type="match status" value="1"/>
</dbReference>
<protein>
    <submittedName>
        <fullName evidence="3">PTS fructose transporter subunit IIA</fullName>
    </submittedName>
</protein>
<dbReference type="RefSeq" id="WP_023951960.1">
    <property type="nucleotide sequence ID" value="NZ_AYSV01000098.1"/>
</dbReference>
<keyword evidence="1" id="KW-0808">Transferase</keyword>
<dbReference type="Proteomes" id="UP000018766">
    <property type="component" value="Unassembled WGS sequence"/>
</dbReference>
<evidence type="ECO:0000313" key="3">
    <source>
        <dbReference type="EMBL" id="ETD69176.1"/>
    </source>
</evidence>
<organism evidence="3 4">
    <name type="scientific">Pelistega indica</name>
    <dbReference type="NCBI Taxonomy" id="1414851"/>
    <lineage>
        <taxon>Bacteria</taxon>
        <taxon>Pseudomonadati</taxon>
        <taxon>Pseudomonadota</taxon>
        <taxon>Betaproteobacteria</taxon>
        <taxon>Burkholderiales</taxon>
        <taxon>Alcaligenaceae</taxon>
        <taxon>Pelistega</taxon>
    </lineage>
</organism>
<accession>V8FZ83</accession>
<evidence type="ECO:0000256" key="1">
    <source>
        <dbReference type="ARBA" id="ARBA00022679"/>
    </source>
</evidence>
<dbReference type="Gene3D" id="3.40.50.510">
    <property type="entry name" value="Phosphotransferase system, mannose-type IIA component"/>
    <property type="match status" value="1"/>
</dbReference>
<dbReference type="EMBL" id="AYSV01000098">
    <property type="protein sequence ID" value="ETD69176.1"/>
    <property type="molecule type" value="Genomic_DNA"/>
</dbReference>
<dbReference type="GO" id="GO:0009401">
    <property type="term" value="P:phosphoenolpyruvate-dependent sugar phosphotransferase system"/>
    <property type="evidence" value="ECO:0007669"/>
    <property type="project" value="InterPro"/>
</dbReference>
<keyword evidence="4" id="KW-1185">Reference proteome</keyword>
<dbReference type="OrthoDB" id="8795346at2"/>
<evidence type="ECO:0000313" key="4">
    <source>
        <dbReference type="Proteomes" id="UP000018766"/>
    </source>
</evidence>
<dbReference type="GO" id="GO:0016020">
    <property type="term" value="C:membrane"/>
    <property type="evidence" value="ECO:0007669"/>
    <property type="project" value="InterPro"/>
</dbReference>
<dbReference type="Pfam" id="PF03610">
    <property type="entry name" value="EIIA-man"/>
    <property type="match status" value="1"/>
</dbReference>
<dbReference type="PANTHER" id="PTHR33799:SF1">
    <property type="entry name" value="PTS SYSTEM MANNOSE-SPECIFIC EIIAB COMPONENT-RELATED"/>
    <property type="match status" value="1"/>
</dbReference>
<gene>
    <name evidence="3" type="ORF">V757_09240</name>
</gene>
<reference evidence="3 4" key="1">
    <citation type="submission" date="2013-11" db="EMBL/GenBank/DDBJ databases">
        <title>Genomic analysis of Pelistega sp. HM-7.</title>
        <authorList>
            <person name="Kumbhare S.V."/>
            <person name="Shetty S.A."/>
            <person name="Sharma O."/>
            <person name="Dhotre D.P."/>
        </authorList>
    </citation>
    <scope>NUCLEOTIDE SEQUENCE [LARGE SCALE GENOMIC DNA]</scope>
    <source>
        <strain evidence="3 4">HM-7</strain>
    </source>
</reference>